<evidence type="ECO:0000313" key="4">
    <source>
        <dbReference type="Proteomes" id="UP000321317"/>
    </source>
</evidence>
<reference evidence="2 4" key="2">
    <citation type="submission" date="2019-08" db="EMBL/GenBank/DDBJ databases">
        <title>Rapid identification of Enteric Bacteria from Whole Genome Sequences (WGS) using Average Nucleotide Identity (ANI).</title>
        <authorList>
            <person name="Lane C."/>
        </authorList>
    </citation>
    <scope>NUCLEOTIDE SEQUENCE [LARGE SCALE GENOMIC DNA]</scope>
    <source>
        <strain evidence="2 4">D4984</strain>
    </source>
</reference>
<organism evidence="1 3">
    <name type="scientific">Campylobacter helveticus</name>
    <dbReference type="NCBI Taxonomy" id="28898"/>
    <lineage>
        <taxon>Bacteria</taxon>
        <taxon>Pseudomonadati</taxon>
        <taxon>Campylobacterota</taxon>
        <taxon>Epsilonproteobacteria</taxon>
        <taxon>Campylobacterales</taxon>
        <taxon>Campylobacteraceae</taxon>
        <taxon>Campylobacter</taxon>
    </lineage>
</organism>
<gene>
    <name evidence="1" type="ORF">FDW42_06305</name>
    <name evidence="2" type="ORF">FVD16_00680</name>
</gene>
<comment type="caution">
    <text evidence="1">The sequence shown here is derived from an EMBL/GenBank/DDBJ whole genome shotgun (WGS) entry which is preliminary data.</text>
</comment>
<dbReference type="RefSeq" id="WP_139021493.1">
    <property type="nucleotide sequence ID" value="NZ_JAPMPR010000024.1"/>
</dbReference>
<protein>
    <submittedName>
        <fullName evidence="1">Uncharacterized protein</fullName>
    </submittedName>
</protein>
<dbReference type="EMBL" id="VRMA01000002">
    <property type="protein sequence ID" value="TXK60932.1"/>
    <property type="molecule type" value="Genomic_DNA"/>
</dbReference>
<accession>A0AAX2UJQ7</accession>
<dbReference type="AlphaFoldDB" id="A0AAX2UJQ7"/>
<name>A0AAX2UJQ7_9BACT</name>
<dbReference type="Proteomes" id="UP000321317">
    <property type="component" value="Unassembled WGS sequence"/>
</dbReference>
<dbReference type="EMBL" id="VDBS01000047">
    <property type="protein sequence ID" value="TNB56944.1"/>
    <property type="molecule type" value="Genomic_DNA"/>
</dbReference>
<dbReference type="Proteomes" id="UP000306813">
    <property type="component" value="Unassembled WGS sequence"/>
</dbReference>
<evidence type="ECO:0000313" key="2">
    <source>
        <dbReference type="EMBL" id="TXK60932.1"/>
    </source>
</evidence>
<reference evidence="1 3" key="1">
    <citation type="submission" date="2019-05" db="EMBL/GenBank/DDBJ databases">
        <title>Draft genomes of eight strains of Campylobacter helveticus isolated from cats and a dog in New Zealand.</title>
        <authorList>
            <person name="Bojanic K."/>
            <person name="Midwinter A.C."/>
            <person name="Biggs P.J."/>
            <person name="Acke E."/>
            <person name="Cornelius A.J."/>
            <person name="Marshall J.C."/>
        </authorList>
    </citation>
    <scope>NUCLEOTIDE SEQUENCE [LARGE SCALE GENOMIC DNA]</scope>
    <source>
        <strain evidence="1 3">ACP123b</strain>
    </source>
</reference>
<keyword evidence="4" id="KW-1185">Reference proteome</keyword>
<evidence type="ECO:0000313" key="3">
    <source>
        <dbReference type="Proteomes" id="UP000306813"/>
    </source>
</evidence>
<evidence type="ECO:0000313" key="1">
    <source>
        <dbReference type="EMBL" id="TNB56944.1"/>
    </source>
</evidence>
<proteinExistence type="predicted"/>
<sequence length="180" mass="21506">MNQEALLTKMLQRVKLTHIDKIGFSSNNHLKNFLESYAFNLNPKYENELTIYNDYYEIEPKLSKEALKSFNSITQKERKMLSNQWFENLKALNYQNIYNDIIYMEFKQEDFESIVNALNHLELNEVKELLKALSAYAHLIYEDKDTIQTQENTLQAQYAILHINQACWHLHRILILKDKQ</sequence>